<dbReference type="Gene3D" id="3.30.420.10">
    <property type="entry name" value="Ribonuclease H-like superfamily/Ribonuclease H"/>
    <property type="match status" value="1"/>
</dbReference>
<proteinExistence type="predicted"/>
<dbReference type="GO" id="GO:0003676">
    <property type="term" value="F:nucleic acid binding"/>
    <property type="evidence" value="ECO:0007669"/>
    <property type="project" value="InterPro"/>
</dbReference>
<feature type="domain" description="RNase H type-1" evidence="1">
    <location>
        <begin position="1"/>
        <end position="96"/>
    </location>
</feature>
<name>A0A6P7F3K4_DIAVI</name>
<evidence type="ECO:0000313" key="2">
    <source>
        <dbReference type="RefSeq" id="XP_028130259.1"/>
    </source>
</evidence>
<dbReference type="GO" id="GO:0004523">
    <property type="term" value="F:RNA-DNA hybrid ribonuclease activity"/>
    <property type="evidence" value="ECO:0007669"/>
    <property type="project" value="InterPro"/>
</dbReference>
<dbReference type="PROSITE" id="PS50879">
    <property type="entry name" value="RNASE_H_1"/>
    <property type="match status" value="1"/>
</dbReference>
<protein>
    <submittedName>
        <fullName evidence="2">Uncharacterized protein LOC114326189</fullName>
    </submittedName>
</protein>
<dbReference type="SUPFAM" id="SSF53098">
    <property type="entry name" value="Ribonuclease H-like"/>
    <property type="match status" value="1"/>
</dbReference>
<organism evidence="2">
    <name type="scientific">Diabrotica virgifera virgifera</name>
    <name type="common">western corn rootworm</name>
    <dbReference type="NCBI Taxonomy" id="50390"/>
    <lineage>
        <taxon>Eukaryota</taxon>
        <taxon>Metazoa</taxon>
        <taxon>Ecdysozoa</taxon>
        <taxon>Arthropoda</taxon>
        <taxon>Hexapoda</taxon>
        <taxon>Insecta</taxon>
        <taxon>Pterygota</taxon>
        <taxon>Neoptera</taxon>
        <taxon>Endopterygota</taxon>
        <taxon>Coleoptera</taxon>
        <taxon>Polyphaga</taxon>
        <taxon>Cucujiformia</taxon>
        <taxon>Chrysomeloidea</taxon>
        <taxon>Chrysomelidae</taxon>
        <taxon>Galerucinae</taxon>
        <taxon>Diabroticina</taxon>
        <taxon>Diabroticites</taxon>
        <taxon>Diabrotica</taxon>
    </lineage>
</organism>
<dbReference type="InterPro" id="IPR012337">
    <property type="entry name" value="RNaseH-like_sf"/>
</dbReference>
<dbReference type="Pfam" id="PF00075">
    <property type="entry name" value="RNase_H"/>
    <property type="match status" value="1"/>
</dbReference>
<dbReference type="CDD" id="cd09276">
    <property type="entry name" value="Rnase_HI_RT_non_LTR"/>
    <property type="match status" value="1"/>
</dbReference>
<dbReference type="InParanoid" id="A0A6P7F3K4"/>
<dbReference type="InterPro" id="IPR036397">
    <property type="entry name" value="RNaseH_sf"/>
</dbReference>
<evidence type="ECO:0000259" key="1">
    <source>
        <dbReference type="PROSITE" id="PS50879"/>
    </source>
</evidence>
<dbReference type="InterPro" id="IPR002156">
    <property type="entry name" value="RNaseH_domain"/>
</dbReference>
<accession>A0A6P7F3K4</accession>
<dbReference type="AlphaFoldDB" id="A0A6P7F3K4"/>
<reference evidence="2" key="1">
    <citation type="submission" date="2025-08" db="UniProtKB">
        <authorList>
            <consortium name="RefSeq"/>
        </authorList>
    </citation>
    <scope>IDENTIFICATION</scope>
    <source>
        <tissue evidence="2">Whole insect</tissue>
    </source>
</reference>
<sequence length="213" mass="24780">MLSIFSAELIAIKLGISMCLEQEDDTFVIFTDSKSSVENLKNICLNPNLNYILLDILELYHNVLSRGKQIYISWIKAHSGIDENEVNSLAKNDAKNGRILGSKIPESDFIPIFRKELKENWQLKYELGEKGQFFKNIQPKIRDKPWFENIICNRLIIRIISRMRCNHALFAVYKCKIGLLDNNKCLCDEIADLQPILLECRLKKLEIDKLYQN</sequence>
<gene>
    <name evidence="2" type="primary">LOC114326189</name>
</gene>
<dbReference type="RefSeq" id="XP_028130259.1">
    <property type="nucleotide sequence ID" value="XM_028274458.1"/>
</dbReference>